<evidence type="ECO:0000313" key="3">
    <source>
        <dbReference type="Proteomes" id="UP000014252"/>
    </source>
</evidence>
<reference evidence="2 3" key="1">
    <citation type="journal article" date="2013" name="PLoS ONE">
        <title>Lactobacillus paracasei comparative genomics: towards species pan-genome definition and exploitation of diversity.</title>
        <authorList>
            <person name="Smokvina T."/>
            <person name="Wels M."/>
            <person name="Polka J."/>
            <person name="Chervaux C."/>
            <person name="Brisse S."/>
            <person name="Boekhorst J."/>
            <person name="van Hylckama Vlieg J.E."/>
            <person name="Siezen R.J."/>
        </authorList>
    </citation>
    <scope>NUCLEOTIDE SEQUENCE [LARGE SCALE GENOMIC DNA]</scope>
    <source>
        <strain evidence="2 3">Lpp71</strain>
    </source>
</reference>
<dbReference type="Pfam" id="PF04545">
    <property type="entry name" value="Sigma70_r4"/>
    <property type="match status" value="1"/>
</dbReference>
<dbReference type="InterPro" id="IPR036388">
    <property type="entry name" value="WH-like_DNA-bd_sf"/>
</dbReference>
<evidence type="ECO:0000259" key="1">
    <source>
        <dbReference type="Pfam" id="PF04545"/>
    </source>
</evidence>
<dbReference type="GO" id="GO:0006352">
    <property type="term" value="P:DNA-templated transcription initiation"/>
    <property type="evidence" value="ECO:0007669"/>
    <property type="project" value="InterPro"/>
</dbReference>
<evidence type="ECO:0000313" key="2">
    <source>
        <dbReference type="EMBL" id="EPC71883.1"/>
    </source>
</evidence>
<protein>
    <recommendedName>
        <fullName evidence="1">RNA polymerase sigma-70 region 4 domain-containing protein</fullName>
    </recommendedName>
</protein>
<comment type="caution">
    <text evidence="2">The sequence shown here is derived from an EMBL/GenBank/DDBJ whole genome shotgun (WGS) entry which is preliminary data.</text>
</comment>
<dbReference type="SUPFAM" id="SSF88659">
    <property type="entry name" value="Sigma3 and sigma4 domains of RNA polymerase sigma factors"/>
    <property type="match status" value="1"/>
</dbReference>
<name>A0A8E0IQU2_LACPA</name>
<dbReference type="InterPro" id="IPR007630">
    <property type="entry name" value="RNA_pol_sigma70_r4"/>
</dbReference>
<accession>A0A8E0IQU2</accession>
<feature type="domain" description="RNA polymerase sigma-70 region 4" evidence="1">
    <location>
        <begin position="423"/>
        <end position="444"/>
    </location>
</feature>
<organism evidence="2 3">
    <name type="scientific">Lacticaseibacillus paracasei subsp. paracasei Lpp71</name>
    <dbReference type="NCBI Taxonomy" id="1256207"/>
    <lineage>
        <taxon>Bacteria</taxon>
        <taxon>Bacillati</taxon>
        <taxon>Bacillota</taxon>
        <taxon>Bacilli</taxon>
        <taxon>Lactobacillales</taxon>
        <taxon>Lactobacillaceae</taxon>
        <taxon>Lacticaseibacillus</taxon>
    </lineage>
</organism>
<dbReference type="InterPro" id="IPR013324">
    <property type="entry name" value="RNA_pol_sigma_r3/r4-like"/>
</dbReference>
<dbReference type="GO" id="GO:0003700">
    <property type="term" value="F:DNA-binding transcription factor activity"/>
    <property type="evidence" value="ECO:0007669"/>
    <property type="project" value="InterPro"/>
</dbReference>
<dbReference type="EMBL" id="ANKD01000616">
    <property type="protein sequence ID" value="EPC71883.1"/>
    <property type="molecule type" value="Genomic_DNA"/>
</dbReference>
<dbReference type="AlphaFoldDB" id="A0A8E0IQU2"/>
<dbReference type="Proteomes" id="UP000014252">
    <property type="component" value="Unassembled WGS sequence"/>
</dbReference>
<gene>
    <name evidence="2" type="ORF">Lpp71_12110</name>
</gene>
<sequence length="1082" mass="123909">MLSDVIRCALNIDQVSSPNIIQFFAEAGIRILDFKDANEVNIPLSFLRKVYQKNRPLFFRLVAEFGLRGYQVISDSNSSLFYTDIDFFDNEEFNNEVLTVDKSINGSFKSLILPTSIKSFLTESNVQSSSFFIGINVNNLFKVFSDLDRSILTSLNKVGIHTVDRTDIHTSTQIQKLNESAVQIDDAKITQIFDPHHEGQIIRAFYTNDIRSVSEVTNENLLAVMGEKGIGAKKRSEILDRLQMYHNGSLPLVNQSSSNESQENIFVFPEIIINSRAIRTCFAKHNKVHISCTTDGVPSNPDVMVTGVKSRSKKFNDTKNKIQFDIQQYLSWKAEHTDLELDSGQYNLMLKYFGLSDELKASINELNEPEFKELEQELLFEYNNSLDKRIRCVRNEIENKISKRKNWSTINRMMTKFDKKKPTLQEIGVVVGVTRERVRQIEKKIYAIKSNAVVDYRLEGAVAIEYEAANIPLLVKSELNNELSTLLCQSGSKFIVKDSPFVLVDFQNPRYDDFKEITELLGEAGEVDIDALWNVFESFKGSRDEGQYKTMLLKTIKEFYGFKYILNNTLYKSLSKRKTIYNLIHAKFGNNFSIDELDIQKLETQYNQITGETIFSNGISSDKRRLLNNSLLRFSENQPGLLYIGNGKYEDDPSDRIGNGLKNQMVDFINEALLSIPSIKIHKVFSNFENQLTSVGIDSPNELYFVFKQILADTFAFAEGNDYSIWPKNAQKLPNDYVLIELLSQNQGKMDKSVIAKKLGWAETSVEQTSSKSPYLAIRNGVVIYRNISIPENVRKFLIQQINFQTRIHPQYLLAKPIQDRLKKDFSLINDVPTEMIQSLNAFGELIVSVYGKWKGFPQIMYSNESVDLKDVIDDHFGDKAFDREDYSSFLKSLGYSNTTGYMKLQRLQEDDDLLQVGVDKFVFSKYLKISDDEWNAINSYLLSLFKKSKSFVSLDNIIVNGPALPNIHELTWTKDLLFSLARHSKVVRTLPWTRLDNHTTLPFDPEIIVKQDSNIKSVLELAQRLLGTYQGNLSETNVKKFFEEKHILIGKSSTNELPKIFDSIISVDTDNVVHLKEVNES</sequence>
<dbReference type="Gene3D" id="1.10.10.10">
    <property type="entry name" value="Winged helix-like DNA-binding domain superfamily/Winged helix DNA-binding domain"/>
    <property type="match status" value="1"/>
</dbReference>
<proteinExistence type="predicted"/>